<dbReference type="SUPFAM" id="SSF55729">
    <property type="entry name" value="Acyl-CoA N-acyltransferases (Nat)"/>
    <property type="match status" value="1"/>
</dbReference>
<gene>
    <name evidence="2" type="ordered locus">Ping_0432</name>
</gene>
<dbReference type="Pfam" id="PF13480">
    <property type="entry name" value="Acetyltransf_6"/>
    <property type="match status" value="1"/>
</dbReference>
<evidence type="ECO:0000313" key="2">
    <source>
        <dbReference type="EMBL" id="ABM02292.1"/>
    </source>
</evidence>
<organism evidence="2 3">
    <name type="scientific">Psychromonas ingrahamii (strain DSM 17664 / CCUG 51855 / 37)</name>
    <dbReference type="NCBI Taxonomy" id="357804"/>
    <lineage>
        <taxon>Bacteria</taxon>
        <taxon>Pseudomonadati</taxon>
        <taxon>Pseudomonadota</taxon>
        <taxon>Gammaproteobacteria</taxon>
        <taxon>Alteromonadales</taxon>
        <taxon>Psychromonadaceae</taxon>
        <taxon>Psychromonas</taxon>
    </lineage>
</organism>
<sequence>MLVSNTESFEIRVIKNWDNFATLKEDWQNLLVQSDADNLFLTWEWMDCWRIAQGELITPFIIVIQDSQGILAIAPFYIQEYRLAQLVTYQALRFIGDKGSGSEYSNFIVKKEDGIVLKSRLWEHLLSPEVKPCWDFIWFTNVKAWAEGGQTLLQSLASVKGLNCNQRTVEFAQIPLRKYSTDILPELSKSLRADIRRPSRRLDKFGSWQMLTCKGDDDINELLEQLFSLHNKHWLNAGLGTFQRRPELADFYRLFVPLALKKGWLRLLRLESNGEIQAMQLGYVYNNQFLAIQEGFNPDFIPGVGQVLRYYSFTNCQQEGLSCYDFLGIYTDHKRRWLAEKKLGANLFIWRTKMKNIPFSIKKIWPTGRYLKPL</sequence>
<dbReference type="Gene3D" id="3.40.630.30">
    <property type="match status" value="1"/>
</dbReference>
<dbReference type="STRING" id="357804.Ping_0432"/>
<dbReference type="OrthoDB" id="9808976at2"/>
<accession>A1SS27</accession>
<dbReference type="RefSeq" id="WP_011768851.1">
    <property type="nucleotide sequence ID" value="NC_008709.1"/>
</dbReference>
<evidence type="ECO:0000313" key="3">
    <source>
        <dbReference type="Proteomes" id="UP000000639"/>
    </source>
</evidence>
<dbReference type="InterPro" id="IPR038740">
    <property type="entry name" value="BioF2-like_GNAT_dom"/>
</dbReference>
<dbReference type="eggNOG" id="COG5653">
    <property type="taxonomic scope" value="Bacteria"/>
</dbReference>
<feature type="domain" description="BioF2-like acetyltransferase" evidence="1">
    <location>
        <begin position="190"/>
        <end position="335"/>
    </location>
</feature>
<protein>
    <submittedName>
        <fullName evidence="2">Protein involved in cellulose biosynthesis (CelD)-like protein</fullName>
    </submittedName>
</protein>
<dbReference type="EMBL" id="CP000510">
    <property type="protein sequence ID" value="ABM02292.1"/>
    <property type="molecule type" value="Genomic_DNA"/>
</dbReference>
<dbReference type="Proteomes" id="UP000000639">
    <property type="component" value="Chromosome"/>
</dbReference>
<dbReference type="AlphaFoldDB" id="A1SS27"/>
<dbReference type="InterPro" id="IPR016181">
    <property type="entry name" value="Acyl_CoA_acyltransferase"/>
</dbReference>
<keyword evidence="3" id="KW-1185">Reference proteome</keyword>
<dbReference type="HOGENOM" id="CLU_046277_1_0_6"/>
<evidence type="ECO:0000259" key="1">
    <source>
        <dbReference type="Pfam" id="PF13480"/>
    </source>
</evidence>
<dbReference type="KEGG" id="pin:Ping_0432"/>
<reference evidence="2 3" key="1">
    <citation type="submission" date="2007-01" db="EMBL/GenBank/DDBJ databases">
        <title>Complete sequence of Psychromonas ingrahamii 37.</title>
        <authorList>
            <consortium name="US DOE Joint Genome Institute"/>
            <person name="Copeland A."/>
            <person name="Lucas S."/>
            <person name="Lapidus A."/>
            <person name="Barry K."/>
            <person name="Detter J.C."/>
            <person name="Glavina del Rio T."/>
            <person name="Hammon N."/>
            <person name="Israni S."/>
            <person name="Dalin E."/>
            <person name="Tice H."/>
            <person name="Pitluck S."/>
            <person name="Thompson L.S."/>
            <person name="Brettin T."/>
            <person name="Bruce D."/>
            <person name="Han C."/>
            <person name="Tapia R."/>
            <person name="Schmutz J."/>
            <person name="Larimer F."/>
            <person name="Land M."/>
            <person name="Hauser L."/>
            <person name="Kyrpides N."/>
            <person name="Ivanova N."/>
            <person name="Staley J."/>
            <person name="Richardson P."/>
        </authorList>
    </citation>
    <scope>NUCLEOTIDE SEQUENCE [LARGE SCALE GENOMIC DNA]</scope>
    <source>
        <strain evidence="2 3">37</strain>
    </source>
</reference>
<proteinExistence type="predicted"/>
<name>A1SS27_PSYIN</name>